<dbReference type="EMBL" id="LWLG01000014">
    <property type="protein sequence ID" value="OAQ20177.1"/>
    <property type="molecule type" value="Genomic_DNA"/>
</dbReference>
<dbReference type="InterPro" id="IPR002052">
    <property type="entry name" value="DNA_methylase_N6_adenine_CS"/>
</dbReference>
<dbReference type="GO" id="GO:0003676">
    <property type="term" value="F:nucleic acid binding"/>
    <property type="evidence" value="ECO:0007669"/>
    <property type="project" value="InterPro"/>
</dbReference>
<dbReference type="GO" id="GO:0008170">
    <property type="term" value="F:N-methyltransferase activity"/>
    <property type="evidence" value="ECO:0007669"/>
    <property type="project" value="UniProtKB-ARBA"/>
</dbReference>
<sequence>MGIETFSRDTLFSGKLVIYQSRDGYRFSIEALLLAGFVRLKKEALVADLGAGCGVISAILALRFPAARIVALEIQEKLSRALFLTVSSNGLDKSILPVRGDVKRWPLKAGRFSVVVMNPPFKPPKTGRLPPDEENLVARTESLANLSDFLEAAWELLKPGGRLFLVHSALRCAEVLSEMRNHGLEPKRLRFVHSYPGDEARFILVEGRKGAGPEVRVLPPLFIYQKPKGPYSSEVARFFSAPEEGLAATFERPPSAPDLQ</sequence>
<reference evidence="4 5" key="1">
    <citation type="submission" date="2016-04" db="EMBL/GenBank/DDBJ databases">
        <title>Genome analysis of Thermosulfurimonas dismutans, the first thermophilic sulfur-disproportionating bacterium of the phylum Thermodesulfobacteria.</title>
        <authorList>
            <person name="Mardanov A.V."/>
            <person name="Beletsky A.V."/>
            <person name="Kadnikov V.V."/>
            <person name="Slobodkin A.I."/>
            <person name="Ravin N.V."/>
        </authorList>
    </citation>
    <scope>NUCLEOTIDE SEQUENCE [LARGE SCALE GENOMIC DNA]</scope>
    <source>
        <strain evidence="4 5">S95</strain>
    </source>
</reference>
<dbReference type="Pfam" id="PF05175">
    <property type="entry name" value="MTS"/>
    <property type="match status" value="1"/>
</dbReference>
<dbReference type="InterPro" id="IPR029063">
    <property type="entry name" value="SAM-dependent_MTases_sf"/>
</dbReference>
<proteinExistence type="predicted"/>
<keyword evidence="1 4" id="KW-0489">Methyltransferase</keyword>
<keyword evidence="2" id="KW-0949">S-adenosyl-L-methionine</keyword>
<dbReference type="PROSITE" id="PS00092">
    <property type="entry name" value="N6_MTASE"/>
    <property type="match status" value="1"/>
</dbReference>
<dbReference type="STRING" id="999894.TDIS_1679"/>
<evidence type="ECO:0000259" key="3">
    <source>
        <dbReference type="Pfam" id="PF05175"/>
    </source>
</evidence>
<dbReference type="EC" id="2.1.1.223" evidence="4"/>
<keyword evidence="5" id="KW-1185">Reference proteome</keyword>
<dbReference type="PANTHER" id="PTHR47739">
    <property type="entry name" value="TRNA1(VAL) (ADENINE(37)-N6)-METHYLTRANSFERASE"/>
    <property type="match status" value="1"/>
</dbReference>
<dbReference type="Gene3D" id="3.40.50.150">
    <property type="entry name" value="Vaccinia Virus protein VP39"/>
    <property type="match status" value="1"/>
</dbReference>
<dbReference type="InterPro" id="IPR050210">
    <property type="entry name" value="tRNA_Adenine-N(6)_MTase"/>
</dbReference>
<evidence type="ECO:0000256" key="2">
    <source>
        <dbReference type="ARBA" id="ARBA00022691"/>
    </source>
</evidence>
<dbReference type="AlphaFoldDB" id="A0A179D297"/>
<name>A0A179D297_9BACT</name>
<protein>
    <submittedName>
        <fullName evidence="4">tRNA (Adenine37-N(6))-methyltransferase TrmN6</fullName>
        <ecNumber evidence="4">2.1.1.223</ecNumber>
    </submittedName>
</protein>
<gene>
    <name evidence="4" type="ORF">TDIS_1679</name>
</gene>
<dbReference type="GO" id="GO:0008757">
    <property type="term" value="F:S-adenosylmethionine-dependent methyltransferase activity"/>
    <property type="evidence" value="ECO:0007669"/>
    <property type="project" value="UniProtKB-ARBA"/>
</dbReference>
<feature type="domain" description="Methyltransferase small" evidence="3">
    <location>
        <begin position="34"/>
        <end position="177"/>
    </location>
</feature>
<dbReference type="SUPFAM" id="SSF53335">
    <property type="entry name" value="S-adenosyl-L-methionine-dependent methyltransferases"/>
    <property type="match status" value="1"/>
</dbReference>
<dbReference type="InterPro" id="IPR007848">
    <property type="entry name" value="Small_mtfrase_dom"/>
</dbReference>
<dbReference type="RefSeq" id="WP_068671249.1">
    <property type="nucleotide sequence ID" value="NZ_LWLG01000014.1"/>
</dbReference>
<evidence type="ECO:0000313" key="5">
    <source>
        <dbReference type="Proteomes" id="UP000078390"/>
    </source>
</evidence>
<evidence type="ECO:0000256" key="1">
    <source>
        <dbReference type="ARBA" id="ARBA00022603"/>
    </source>
</evidence>
<dbReference type="GO" id="GO:0032259">
    <property type="term" value="P:methylation"/>
    <property type="evidence" value="ECO:0007669"/>
    <property type="project" value="UniProtKB-KW"/>
</dbReference>
<dbReference type="PANTHER" id="PTHR47739:SF1">
    <property type="entry name" value="TRNA1(VAL) (ADENINE(37)-N6)-METHYLTRANSFERASE"/>
    <property type="match status" value="1"/>
</dbReference>
<dbReference type="Proteomes" id="UP000078390">
    <property type="component" value="Unassembled WGS sequence"/>
</dbReference>
<keyword evidence="4" id="KW-0808">Transferase</keyword>
<evidence type="ECO:0000313" key="4">
    <source>
        <dbReference type="EMBL" id="OAQ20177.1"/>
    </source>
</evidence>
<dbReference type="CDD" id="cd02440">
    <property type="entry name" value="AdoMet_MTases"/>
    <property type="match status" value="1"/>
</dbReference>
<accession>A0A179D297</accession>
<dbReference type="OrthoDB" id="9777257at2"/>
<organism evidence="4 5">
    <name type="scientific">Thermosulfurimonas dismutans</name>
    <dbReference type="NCBI Taxonomy" id="999894"/>
    <lineage>
        <taxon>Bacteria</taxon>
        <taxon>Pseudomonadati</taxon>
        <taxon>Thermodesulfobacteriota</taxon>
        <taxon>Thermodesulfobacteria</taxon>
        <taxon>Thermodesulfobacteriales</taxon>
        <taxon>Thermodesulfobacteriaceae</taxon>
        <taxon>Thermosulfurimonas</taxon>
    </lineage>
</organism>
<comment type="caution">
    <text evidence="4">The sequence shown here is derived from an EMBL/GenBank/DDBJ whole genome shotgun (WGS) entry which is preliminary data.</text>
</comment>